<dbReference type="Proteomes" id="UP000651977">
    <property type="component" value="Unassembled WGS sequence"/>
</dbReference>
<evidence type="ECO:0000313" key="2">
    <source>
        <dbReference type="Proteomes" id="UP000651977"/>
    </source>
</evidence>
<sequence>MVLSSYLHKKIYLAMIAKVTAICLTTMFLLLAAPLRAEQSTNDTNVDVFKQYGIPKELPKFGLSSLSQGDHIVEHVLKDVTVGEETSESSFFLVQSTDKKGNIDLRIKYFEDDIDGEGDEPTLNESNSLSSIENLTKTEYKLRQYAESFDRSTVKVTEVDERTVLVSFQYSKYALPQDIAYFRFMHVQIKVLEGQPVAMTITNSQPFEYGKYQVEQYQQAIVFDNLADGRIIVKSKVVTATGSFKSKPASLKVVVTPVAFYDDVLGTVVQDDEKLNYVSDPRILEKRVNVDRIFPFMGDLVRRQGIDLPLPYGISVAYRNQQMNFGFSSFDLGLGSLGMVNLDKDFDPDKSFAEVTAESFSLRGDVYILPFWNVYGLLGKVKVTAEIDADYTANTMNEVKDTLNSRVPGLGTGVCNTLAENGLPFCDAGRLRVPLNLDYDVVGLGTTLAVGYREYFASLNMTWAATRLEGLNDWGDTLFSAQPMLGYQFVDYRAQFLIGAEYQALDAKMTGSLGNVDALNGEFLYDIGVKLNSWAYLIGFNKQLGKHYNITALYNKGETRDAVTLSFGYRF</sequence>
<accession>A0ABQ1I2C8</accession>
<organism evidence="1 2">
    <name type="scientific">Agarivorans gilvus</name>
    <dbReference type="NCBI Taxonomy" id="680279"/>
    <lineage>
        <taxon>Bacteria</taxon>
        <taxon>Pseudomonadati</taxon>
        <taxon>Pseudomonadota</taxon>
        <taxon>Gammaproteobacteria</taxon>
        <taxon>Alteromonadales</taxon>
        <taxon>Alteromonadaceae</taxon>
        <taxon>Agarivorans</taxon>
    </lineage>
</organism>
<comment type="caution">
    <text evidence="1">The sequence shown here is derived from an EMBL/GenBank/DDBJ whole genome shotgun (WGS) entry which is preliminary data.</text>
</comment>
<keyword evidence="2" id="KW-1185">Reference proteome</keyword>
<reference evidence="2" key="1">
    <citation type="journal article" date="2019" name="Int. J. Syst. Evol. Microbiol.">
        <title>The Global Catalogue of Microorganisms (GCM) 10K type strain sequencing project: providing services to taxonomists for standard genome sequencing and annotation.</title>
        <authorList>
            <consortium name="The Broad Institute Genomics Platform"/>
            <consortium name="The Broad Institute Genome Sequencing Center for Infectious Disease"/>
            <person name="Wu L."/>
            <person name="Ma J."/>
        </authorList>
    </citation>
    <scope>NUCLEOTIDE SEQUENCE [LARGE SCALE GENOMIC DNA]</scope>
    <source>
        <strain evidence="2">CGMCC 1.10131</strain>
    </source>
</reference>
<proteinExistence type="predicted"/>
<name>A0ABQ1I2C8_9ALTE</name>
<protein>
    <submittedName>
        <fullName evidence="1">Uncharacterized protein</fullName>
    </submittedName>
</protein>
<evidence type="ECO:0000313" key="1">
    <source>
        <dbReference type="EMBL" id="GGB09860.1"/>
    </source>
</evidence>
<dbReference type="EMBL" id="BMDY01000013">
    <property type="protein sequence ID" value="GGB09860.1"/>
    <property type="molecule type" value="Genomic_DNA"/>
</dbReference>
<gene>
    <name evidence="1" type="ORF">GCM10007414_24080</name>
</gene>